<accession>A0A4S2FUB7</accession>
<dbReference type="EMBL" id="SRYJ01000004">
    <property type="protein sequence ID" value="TGY72798.1"/>
    <property type="molecule type" value="Genomic_DNA"/>
</dbReference>
<evidence type="ECO:0000256" key="7">
    <source>
        <dbReference type="ARBA" id="ARBA00023237"/>
    </source>
</evidence>
<dbReference type="InterPro" id="IPR000531">
    <property type="entry name" value="Beta-barrel_TonB"/>
</dbReference>
<dbReference type="InterPro" id="IPR036942">
    <property type="entry name" value="Beta-barrel_TonB_sf"/>
</dbReference>
<dbReference type="GO" id="GO:0009279">
    <property type="term" value="C:cell outer membrane"/>
    <property type="evidence" value="ECO:0007669"/>
    <property type="project" value="UniProtKB-SubCell"/>
</dbReference>
<evidence type="ECO:0000256" key="1">
    <source>
        <dbReference type="ARBA" id="ARBA00004571"/>
    </source>
</evidence>
<evidence type="ECO:0000256" key="5">
    <source>
        <dbReference type="ARBA" id="ARBA00023077"/>
    </source>
</evidence>
<evidence type="ECO:0000256" key="9">
    <source>
        <dbReference type="RuleBase" id="RU003357"/>
    </source>
</evidence>
<keyword evidence="5 9" id="KW-0798">TonB box</keyword>
<comment type="subcellular location">
    <subcellularLocation>
        <location evidence="1 8">Cell outer membrane</location>
        <topology evidence="1 8">Multi-pass membrane protein</topology>
    </subcellularLocation>
</comment>
<dbReference type="RefSeq" id="WP_135950417.1">
    <property type="nucleotide sequence ID" value="NZ_CAKOCL010000024.1"/>
</dbReference>
<evidence type="ECO:0000259" key="11">
    <source>
        <dbReference type="Pfam" id="PF07715"/>
    </source>
</evidence>
<keyword evidence="7 8" id="KW-0998">Cell outer membrane</keyword>
<dbReference type="InterPro" id="IPR023997">
    <property type="entry name" value="TonB-dep_OMP_SusC/RagA_CS"/>
</dbReference>
<dbReference type="NCBIfam" id="TIGR04057">
    <property type="entry name" value="SusC_RagA_signa"/>
    <property type="match status" value="1"/>
</dbReference>
<name>A0A4S2FUB7_9BACT</name>
<dbReference type="Pfam" id="PF07715">
    <property type="entry name" value="Plug"/>
    <property type="match status" value="1"/>
</dbReference>
<keyword evidence="6 8" id="KW-0472">Membrane</keyword>
<evidence type="ECO:0000313" key="13">
    <source>
        <dbReference type="Proteomes" id="UP000310760"/>
    </source>
</evidence>
<gene>
    <name evidence="12" type="ORF">E5339_02270</name>
</gene>
<feature type="domain" description="TonB-dependent receptor-like beta-barrel" evidence="10">
    <location>
        <begin position="400"/>
        <end position="954"/>
    </location>
</feature>
<reference evidence="12 13" key="1">
    <citation type="submission" date="2019-04" db="EMBL/GenBank/DDBJ databases">
        <title>Microbes associate with the intestines of laboratory mice.</title>
        <authorList>
            <person name="Navarre W."/>
            <person name="Wong E."/>
            <person name="Huang K."/>
            <person name="Tropini C."/>
            <person name="Ng K."/>
            <person name="Yu B."/>
        </authorList>
    </citation>
    <scope>NUCLEOTIDE SEQUENCE [LARGE SCALE GENOMIC DNA]</scope>
    <source>
        <strain evidence="12 13">NM22_B1</strain>
    </source>
</reference>
<dbReference type="InterPro" id="IPR012910">
    <property type="entry name" value="Plug_dom"/>
</dbReference>
<dbReference type="AlphaFoldDB" id="A0A4S2FUB7"/>
<evidence type="ECO:0000256" key="8">
    <source>
        <dbReference type="PROSITE-ProRule" id="PRU01360"/>
    </source>
</evidence>
<dbReference type="SUPFAM" id="SSF56935">
    <property type="entry name" value="Porins"/>
    <property type="match status" value="1"/>
</dbReference>
<evidence type="ECO:0000256" key="6">
    <source>
        <dbReference type="ARBA" id="ARBA00023136"/>
    </source>
</evidence>
<organism evidence="12 13">
    <name type="scientific">Phocaeicola sartorii</name>
    <dbReference type="NCBI Taxonomy" id="671267"/>
    <lineage>
        <taxon>Bacteria</taxon>
        <taxon>Pseudomonadati</taxon>
        <taxon>Bacteroidota</taxon>
        <taxon>Bacteroidia</taxon>
        <taxon>Bacteroidales</taxon>
        <taxon>Bacteroidaceae</taxon>
        <taxon>Phocaeicola</taxon>
    </lineage>
</organism>
<proteinExistence type="inferred from homology"/>
<feature type="domain" description="TonB-dependent receptor plug" evidence="11">
    <location>
        <begin position="54"/>
        <end position="158"/>
    </location>
</feature>
<sequence>MFLSSAKTLVISFIGMTSQEVGIKANVSVVLKSDTEILDEVVVTAYGTSKKGTFTGSAGVMKADKIEQRQVSNVSQALSGAVAGVQVQSSNGQPGTSATVRIRGIGSINAGTDPLYVVDGIPFDGDLSSINTADIESITVLKDAASTALYGARGANGIIMVTTKKGKMGKATVNFDAKWGSNSRAVKNYDVLESAQEYLEREYSAIYNTGLYNLNYDAAKANAYANSAITTKTNGGNGYQIYTLPEGQSLIGMDGRLNPNATLGYNDGKHYFTPDNWSDIMFNPTLRQEYNLSVSGSTDRNNFYVSLGYLDDGGLVSGSGFERTSGRVRDDYQVNKWLKVGVNASFNYSKSFYPGDQTASASSGNAFMMANWIAPVYPMYVRDAQGNIMTNKGRQVFDYGTVKDAGRDRSFMSISNPAGQLAYDKTEYLMDILNANWYAEITPLAGLTLAARYGFSIDNTRYHALQNAYMGQFASMGGAVTQRQERTSGFNQQYSANYQFTLKEHHHFDLSAIYDGYTYKYERVSASGSYLYNPEDFFVDNAAKQKNGGGYGHERASIGYIGRVNYSYDDKYIANVSFRRDGSSRFAPENRWGNFWSASAAWMLTKEEFMNKFEWVNMLKLKASFGQQGNDAIGNNYAWQDQFTITGSDSGWADGTLYYKGNPDLSWETSTSYNIGVDFALFGNSLSGTIEYFGRKSSDMLYYKPVAGSMGYTQIPMNIGSMTNSGIEIDLNYDIINRKNITWNVNLNATSVKNKINELHPDLNGRLIDGTRIYEEGESMYRLYLPEWAGVNPENGVAQYWAKDEDGNRIKTEDLNIANKYKVTTGDLLPDVYGGLGTSVNAFGFDASIQLAYQLGGEIRDYGYQMLMHNGYTSSAGRNWHTDIRDAWTPENRNTDVPRMSASDKYANSTSTRFMVSSDYLAINNITVGYTLPRHIVNKMGLSKVRVYFSGDNLGMLTARKGLDPRQGFTSASTATYTAIRTLSGGISLSF</sequence>
<evidence type="ECO:0000313" key="12">
    <source>
        <dbReference type="EMBL" id="TGY72798.1"/>
    </source>
</evidence>
<evidence type="ECO:0000256" key="3">
    <source>
        <dbReference type="ARBA" id="ARBA00022452"/>
    </source>
</evidence>
<keyword evidence="2 8" id="KW-0813">Transport</keyword>
<evidence type="ECO:0000259" key="10">
    <source>
        <dbReference type="Pfam" id="PF00593"/>
    </source>
</evidence>
<evidence type="ECO:0000256" key="2">
    <source>
        <dbReference type="ARBA" id="ARBA00022448"/>
    </source>
</evidence>
<dbReference type="InterPro" id="IPR037066">
    <property type="entry name" value="Plug_dom_sf"/>
</dbReference>
<dbReference type="Pfam" id="PF00593">
    <property type="entry name" value="TonB_dep_Rec_b-barrel"/>
    <property type="match status" value="1"/>
</dbReference>
<evidence type="ECO:0000256" key="4">
    <source>
        <dbReference type="ARBA" id="ARBA00022692"/>
    </source>
</evidence>
<dbReference type="Proteomes" id="UP000310760">
    <property type="component" value="Unassembled WGS sequence"/>
</dbReference>
<keyword evidence="12" id="KW-0675">Receptor</keyword>
<dbReference type="Gene3D" id="2.170.130.10">
    <property type="entry name" value="TonB-dependent receptor, plug domain"/>
    <property type="match status" value="1"/>
</dbReference>
<keyword evidence="3 8" id="KW-1134">Transmembrane beta strand</keyword>
<dbReference type="Gene3D" id="2.40.170.20">
    <property type="entry name" value="TonB-dependent receptor, beta-barrel domain"/>
    <property type="match status" value="1"/>
</dbReference>
<dbReference type="NCBIfam" id="TIGR04056">
    <property type="entry name" value="OMP_RagA_SusC"/>
    <property type="match status" value="1"/>
</dbReference>
<dbReference type="InterPro" id="IPR039426">
    <property type="entry name" value="TonB-dep_rcpt-like"/>
</dbReference>
<comment type="caution">
    <text evidence="12">The sequence shown here is derived from an EMBL/GenBank/DDBJ whole genome shotgun (WGS) entry which is preliminary data.</text>
</comment>
<dbReference type="InterPro" id="IPR023996">
    <property type="entry name" value="TonB-dep_OMP_SusC/RagA"/>
</dbReference>
<protein>
    <submittedName>
        <fullName evidence="12">TonB-dependent receptor</fullName>
    </submittedName>
</protein>
<dbReference type="PROSITE" id="PS52016">
    <property type="entry name" value="TONB_DEPENDENT_REC_3"/>
    <property type="match status" value="1"/>
</dbReference>
<keyword evidence="4 8" id="KW-0812">Transmembrane</keyword>
<comment type="similarity">
    <text evidence="8 9">Belongs to the TonB-dependent receptor family.</text>
</comment>